<reference evidence="1 2" key="1">
    <citation type="submission" date="2014-01" db="EMBL/GenBank/DDBJ databases">
        <title>Draft genome sequencing of Bacillus alcalophilus CGMCC 1.3604.</title>
        <authorList>
            <person name="Yang J."/>
            <person name="Diao L."/>
            <person name="Yang S."/>
        </authorList>
    </citation>
    <scope>NUCLEOTIDE SEQUENCE [LARGE SCALE GENOMIC DNA]</scope>
    <source>
        <strain evidence="1 2">CGMCC 1.3604</strain>
    </source>
</reference>
<accession>A0A4S4JWK8</accession>
<sequence length="57" mass="6599">MDDILLIQNLHVSYHGKEVLRNISFSTKKGGNCWNHRSKWGGKVNFIKITVAFDPKR</sequence>
<gene>
    <name evidence="1" type="ORF">AJ85_16770</name>
</gene>
<proteinExistence type="predicted"/>
<evidence type="ECO:0000313" key="2">
    <source>
        <dbReference type="Proteomes" id="UP000297014"/>
    </source>
</evidence>
<comment type="caution">
    <text evidence="1">The sequence shown here is derived from an EMBL/GenBank/DDBJ whole genome shotgun (WGS) entry which is preliminary data.</text>
</comment>
<organism evidence="1 2">
    <name type="scientific">Alkalihalobacillus alcalophilus ATCC 27647 = CGMCC 1.3604</name>
    <dbReference type="NCBI Taxonomy" id="1218173"/>
    <lineage>
        <taxon>Bacteria</taxon>
        <taxon>Bacillati</taxon>
        <taxon>Bacillota</taxon>
        <taxon>Bacilli</taxon>
        <taxon>Bacillales</taxon>
        <taxon>Bacillaceae</taxon>
        <taxon>Alkalihalobacillus</taxon>
    </lineage>
</organism>
<dbReference type="EMBL" id="JALP01000217">
    <property type="protein sequence ID" value="THG89561.1"/>
    <property type="molecule type" value="Genomic_DNA"/>
</dbReference>
<dbReference type="AlphaFoldDB" id="A0A4S4JWK8"/>
<dbReference type="Proteomes" id="UP000297014">
    <property type="component" value="Unassembled WGS sequence"/>
</dbReference>
<protein>
    <submittedName>
        <fullName evidence="1">Uncharacterized protein</fullName>
    </submittedName>
</protein>
<name>A0A4S4JWK8_ALKAL</name>
<evidence type="ECO:0000313" key="1">
    <source>
        <dbReference type="EMBL" id="THG89561.1"/>
    </source>
</evidence>